<dbReference type="InterPro" id="IPR050490">
    <property type="entry name" value="Bact_solute-bd_prot1"/>
</dbReference>
<dbReference type="OrthoDB" id="9808332at2"/>
<organism evidence="6 7">
    <name type="scientific">Chelatococcus asaccharovorans</name>
    <dbReference type="NCBI Taxonomy" id="28210"/>
    <lineage>
        <taxon>Bacteria</taxon>
        <taxon>Pseudomonadati</taxon>
        <taxon>Pseudomonadota</taxon>
        <taxon>Alphaproteobacteria</taxon>
        <taxon>Hyphomicrobiales</taxon>
        <taxon>Chelatococcaceae</taxon>
        <taxon>Chelatococcus</taxon>
    </lineage>
</organism>
<keyword evidence="7" id="KW-1185">Reference proteome</keyword>
<keyword evidence="3" id="KW-0813">Transport</keyword>
<comment type="subcellular location">
    <subcellularLocation>
        <location evidence="1">Periplasm</location>
    </subcellularLocation>
</comment>
<accession>A0A2V3UGU5</accession>
<dbReference type="Pfam" id="PF10518">
    <property type="entry name" value="TAT_signal"/>
    <property type="match status" value="1"/>
</dbReference>
<evidence type="ECO:0000256" key="3">
    <source>
        <dbReference type="ARBA" id="ARBA00022448"/>
    </source>
</evidence>
<comment type="similarity">
    <text evidence="2">Belongs to the bacterial solute-binding protein 1 family.</text>
</comment>
<dbReference type="PROSITE" id="PS51318">
    <property type="entry name" value="TAT"/>
    <property type="match status" value="1"/>
</dbReference>
<dbReference type="InterPro" id="IPR006059">
    <property type="entry name" value="SBP"/>
</dbReference>
<dbReference type="Gene3D" id="3.40.190.10">
    <property type="entry name" value="Periplasmic binding protein-like II"/>
    <property type="match status" value="2"/>
</dbReference>
<protein>
    <submittedName>
        <fullName evidence="6">Carbohydrate ABC transporter substrate-binding protein (CUT1 family)</fullName>
    </submittedName>
</protein>
<dbReference type="Proteomes" id="UP000248021">
    <property type="component" value="Unassembled WGS sequence"/>
</dbReference>
<dbReference type="SUPFAM" id="SSF53850">
    <property type="entry name" value="Periplasmic binding protein-like II"/>
    <property type="match status" value="1"/>
</dbReference>
<evidence type="ECO:0000313" key="7">
    <source>
        <dbReference type="Proteomes" id="UP000248021"/>
    </source>
</evidence>
<gene>
    <name evidence="6" type="ORF">C7450_102351</name>
</gene>
<dbReference type="PANTHER" id="PTHR43649:SF34">
    <property type="entry name" value="ABC TRANSPORTER PERIPLASMIC-BINDING PROTEIN YCJN-RELATED"/>
    <property type="match status" value="1"/>
</dbReference>
<sequence>MTSCDQRGRGISLSRRHFLQGTAALGAGASATPLIGAPALAAAKPDKIVVTGLKINWNRTFEQEIAPLFENKTGIKVQFEWLPIDALAARLKTQLSASDGGIDVAWFNTGNVNAMASGLADHTALFKEFGAPDGYDFEDIFLSSRLGYTVGGRLVGVPFRYTTYIQHYQPDILEKAGISKAPSTFADYRQAGLAVTEKFGPERFGIGMYGRESEAMVRGWHPFLLSSGGRYYDPKTWDILINKPEAVSSLQFYGGLAKDKVVPPEYSTWEWDGLTAGAQADRYAMTVTIGPYATLMGDPAKSKTAGKWAWAKVPGATDPSQATASAGGWAMGVSENSKNKRWAFEFLKMATSKAAMKSTTRDGNAPPRNSVLNDPDVVKALGWAPAFSEMAKVSIAFPTADDPVFTVCDQQIRPHISRVLLGQATAQEAMDAAAAEWKRTLRRAGLI</sequence>
<dbReference type="PANTHER" id="PTHR43649">
    <property type="entry name" value="ARABINOSE-BINDING PROTEIN-RELATED"/>
    <property type="match status" value="1"/>
</dbReference>
<dbReference type="InterPro" id="IPR019546">
    <property type="entry name" value="TAT_signal_bac_arc"/>
</dbReference>
<name>A0A2V3UGU5_9HYPH</name>
<dbReference type="AlphaFoldDB" id="A0A2V3UGU5"/>
<evidence type="ECO:0000256" key="1">
    <source>
        <dbReference type="ARBA" id="ARBA00004418"/>
    </source>
</evidence>
<dbReference type="EMBL" id="QJJK01000002">
    <property type="protein sequence ID" value="PXW63435.1"/>
    <property type="molecule type" value="Genomic_DNA"/>
</dbReference>
<evidence type="ECO:0000256" key="5">
    <source>
        <dbReference type="ARBA" id="ARBA00022764"/>
    </source>
</evidence>
<evidence type="ECO:0000313" key="6">
    <source>
        <dbReference type="EMBL" id="PXW63435.1"/>
    </source>
</evidence>
<dbReference type="InterPro" id="IPR006311">
    <property type="entry name" value="TAT_signal"/>
</dbReference>
<evidence type="ECO:0000256" key="4">
    <source>
        <dbReference type="ARBA" id="ARBA00022729"/>
    </source>
</evidence>
<comment type="caution">
    <text evidence="6">The sequence shown here is derived from an EMBL/GenBank/DDBJ whole genome shotgun (WGS) entry which is preliminary data.</text>
</comment>
<keyword evidence="4" id="KW-0732">Signal</keyword>
<evidence type="ECO:0000256" key="2">
    <source>
        <dbReference type="ARBA" id="ARBA00008520"/>
    </source>
</evidence>
<dbReference type="GO" id="GO:0042597">
    <property type="term" value="C:periplasmic space"/>
    <property type="evidence" value="ECO:0007669"/>
    <property type="project" value="UniProtKB-SubCell"/>
</dbReference>
<dbReference type="Pfam" id="PF01547">
    <property type="entry name" value="SBP_bac_1"/>
    <property type="match status" value="1"/>
</dbReference>
<reference evidence="6 7" key="1">
    <citation type="submission" date="2018-05" db="EMBL/GenBank/DDBJ databases">
        <title>Genomic Encyclopedia of Type Strains, Phase IV (KMG-IV): sequencing the most valuable type-strain genomes for metagenomic binning, comparative biology and taxonomic classification.</title>
        <authorList>
            <person name="Goeker M."/>
        </authorList>
    </citation>
    <scope>NUCLEOTIDE SEQUENCE [LARGE SCALE GENOMIC DNA]</scope>
    <source>
        <strain evidence="6 7">DSM 6462</strain>
    </source>
</reference>
<keyword evidence="5" id="KW-0574">Periplasm</keyword>
<dbReference type="RefSeq" id="WP_110373778.1">
    <property type="nucleotide sequence ID" value="NZ_JAHBRY010000002.1"/>
</dbReference>
<proteinExistence type="inferred from homology"/>